<protein>
    <submittedName>
        <fullName evidence="2">CDP-alcohol phosphatidyltransferase family protein</fullName>
    </submittedName>
</protein>
<comment type="caution">
    <text evidence="2">The sequence shown here is derived from an EMBL/GenBank/DDBJ whole genome shotgun (WGS) entry which is preliminary data.</text>
</comment>
<accession>A0ABT3GLE3</accession>
<dbReference type="EMBL" id="JAPDDT010000007">
    <property type="protein sequence ID" value="MCW1924340.1"/>
    <property type="molecule type" value="Genomic_DNA"/>
</dbReference>
<keyword evidence="3" id="KW-1185">Reference proteome</keyword>
<name>A0ABT3GLE3_9BACT</name>
<dbReference type="RefSeq" id="WP_264488449.1">
    <property type="nucleotide sequence ID" value="NZ_JAPDDT010000007.1"/>
</dbReference>
<dbReference type="InterPro" id="IPR043130">
    <property type="entry name" value="CDP-OH_PTrfase_TM_dom"/>
</dbReference>
<feature type="transmembrane region" description="Helical" evidence="1">
    <location>
        <begin position="86"/>
        <end position="111"/>
    </location>
</feature>
<evidence type="ECO:0000313" key="3">
    <source>
        <dbReference type="Proteomes" id="UP001320876"/>
    </source>
</evidence>
<sequence length="195" mass="20077">MLAKSLTAKGVTPNAISAFSVVAAAGGGLAFLAAGNGSLDWKGGWLAGAACIQLRLICNLMDGMVAIEGGKKSPTGDLWNELPDRFADTILLACAAWAVGSPWVGALAAWASVMTAYVRASGAALVGTHDFCGPFAKPQRMAALTVAALVTAAEPLWKGHGQVMKIAIMIIAAGTCVTIIRRVMRLSAKLKEARP</sequence>
<proteinExistence type="predicted"/>
<evidence type="ECO:0000256" key="1">
    <source>
        <dbReference type="SAM" id="Phobius"/>
    </source>
</evidence>
<keyword evidence="1" id="KW-0812">Transmembrane</keyword>
<keyword evidence="1" id="KW-0472">Membrane</keyword>
<dbReference type="Gene3D" id="1.20.120.1760">
    <property type="match status" value="1"/>
</dbReference>
<reference evidence="2 3" key="1">
    <citation type="submission" date="2022-10" db="EMBL/GenBank/DDBJ databases">
        <title>Luteolibacter arcticus strain CCTCC AB 2014275, whole genome shotgun sequencing project.</title>
        <authorList>
            <person name="Zhao G."/>
            <person name="Shen L."/>
        </authorList>
    </citation>
    <scope>NUCLEOTIDE SEQUENCE [LARGE SCALE GENOMIC DNA]</scope>
    <source>
        <strain evidence="2 3">CCTCC AB 2014275</strain>
    </source>
</reference>
<organism evidence="2 3">
    <name type="scientific">Luteolibacter arcticus</name>
    <dbReference type="NCBI Taxonomy" id="1581411"/>
    <lineage>
        <taxon>Bacteria</taxon>
        <taxon>Pseudomonadati</taxon>
        <taxon>Verrucomicrobiota</taxon>
        <taxon>Verrucomicrobiia</taxon>
        <taxon>Verrucomicrobiales</taxon>
        <taxon>Verrucomicrobiaceae</taxon>
        <taxon>Luteolibacter</taxon>
    </lineage>
</organism>
<evidence type="ECO:0000313" key="2">
    <source>
        <dbReference type="EMBL" id="MCW1924340.1"/>
    </source>
</evidence>
<gene>
    <name evidence="2" type="ORF">OKA05_17370</name>
</gene>
<keyword evidence="1" id="KW-1133">Transmembrane helix</keyword>
<feature type="transmembrane region" description="Helical" evidence="1">
    <location>
        <begin position="12"/>
        <end position="33"/>
    </location>
</feature>
<dbReference type="Proteomes" id="UP001320876">
    <property type="component" value="Unassembled WGS sequence"/>
</dbReference>